<dbReference type="EMBL" id="MHLE01000028">
    <property type="protein sequence ID" value="OGZ02551.1"/>
    <property type="molecule type" value="Genomic_DNA"/>
</dbReference>
<keyword evidence="1" id="KW-0472">Membrane</keyword>
<accession>A0A1G2CPI4</accession>
<name>A0A1G2CPI4_9BACT</name>
<dbReference type="Pfam" id="PF18893">
    <property type="entry name" value="DUF5652"/>
    <property type="match status" value="1"/>
</dbReference>
<comment type="caution">
    <text evidence="3">The sequence shown here is derived from an EMBL/GenBank/DDBJ whole genome shotgun (WGS) entry which is preliminary data.</text>
</comment>
<feature type="transmembrane region" description="Helical" evidence="1">
    <location>
        <begin position="33"/>
        <end position="55"/>
    </location>
</feature>
<gene>
    <name evidence="3" type="ORF">A2390_00270</name>
</gene>
<keyword evidence="1" id="KW-1133">Transmembrane helix</keyword>
<dbReference type="InterPro" id="IPR043712">
    <property type="entry name" value="DUF5652"/>
</dbReference>
<evidence type="ECO:0000259" key="2">
    <source>
        <dbReference type="Pfam" id="PF18893"/>
    </source>
</evidence>
<evidence type="ECO:0000256" key="1">
    <source>
        <dbReference type="SAM" id="Phobius"/>
    </source>
</evidence>
<keyword evidence="1" id="KW-0812">Transmembrane</keyword>
<feature type="domain" description="DUF5652" evidence="2">
    <location>
        <begin position="3"/>
        <end position="63"/>
    </location>
</feature>
<protein>
    <recommendedName>
        <fullName evidence="2">DUF5652 domain-containing protein</fullName>
    </recommendedName>
</protein>
<organism evidence="3 4">
    <name type="scientific">Candidatus Liptonbacteria bacterium RIFOXYB1_FULL_36_10</name>
    <dbReference type="NCBI Taxonomy" id="1798654"/>
    <lineage>
        <taxon>Bacteria</taxon>
        <taxon>Candidatus Liptoniibacteriota</taxon>
    </lineage>
</organism>
<proteinExistence type="predicted"/>
<evidence type="ECO:0000313" key="3">
    <source>
        <dbReference type="EMBL" id="OGZ02551.1"/>
    </source>
</evidence>
<sequence length="74" mass="8845">MHSWFLPAFFLLIAWSLYWKGTALWKASKKNQPVWFVVLLIINTAGLLEILYIYYFSKKSSREEGEEENKEEQN</sequence>
<dbReference type="AlphaFoldDB" id="A0A1G2CPI4"/>
<dbReference type="Proteomes" id="UP000178599">
    <property type="component" value="Unassembled WGS sequence"/>
</dbReference>
<evidence type="ECO:0000313" key="4">
    <source>
        <dbReference type="Proteomes" id="UP000178599"/>
    </source>
</evidence>
<reference evidence="3 4" key="1">
    <citation type="journal article" date="2016" name="Nat. Commun.">
        <title>Thousands of microbial genomes shed light on interconnected biogeochemical processes in an aquifer system.</title>
        <authorList>
            <person name="Anantharaman K."/>
            <person name="Brown C.T."/>
            <person name="Hug L.A."/>
            <person name="Sharon I."/>
            <person name="Castelle C.J."/>
            <person name="Probst A.J."/>
            <person name="Thomas B.C."/>
            <person name="Singh A."/>
            <person name="Wilkins M.J."/>
            <person name="Karaoz U."/>
            <person name="Brodie E.L."/>
            <person name="Williams K.H."/>
            <person name="Hubbard S.S."/>
            <person name="Banfield J.F."/>
        </authorList>
    </citation>
    <scope>NUCLEOTIDE SEQUENCE [LARGE SCALE GENOMIC DNA]</scope>
</reference>